<evidence type="ECO:0000313" key="1">
    <source>
        <dbReference type="EMBL" id="GMI28616.1"/>
    </source>
</evidence>
<protein>
    <submittedName>
        <fullName evidence="1">Uncharacterized protein</fullName>
    </submittedName>
</protein>
<sequence>MAMIFYRVILEPSPSTIRALLPTPPILQSEDPLWTLTAPSMAINTLTQAVL</sequence>
<organism evidence="1 2">
    <name type="scientific">Triparma retinervis</name>
    <dbReference type="NCBI Taxonomy" id="2557542"/>
    <lineage>
        <taxon>Eukaryota</taxon>
        <taxon>Sar</taxon>
        <taxon>Stramenopiles</taxon>
        <taxon>Ochrophyta</taxon>
        <taxon>Bolidophyceae</taxon>
        <taxon>Parmales</taxon>
        <taxon>Triparmaceae</taxon>
        <taxon>Triparma</taxon>
    </lineage>
</organism>
<reference evidence="1" key="1">
    <citation type="submission" date="2022-07" db="EMBL/GenBank/DDBJ databases">
        <title>Genome analysis of Parmales, a sister group of diatoms, reveals the evolutionary specialization of diatoms from phago-mixotrophs to photoautotrophs.</title>
        <authorList>
            <person name="Ban H."/>
            <person name="Sato S."/>
            <person name="Yoshikawa S."/>
            <person name="Kazumasa Y."/>
            <person name="Nakamura Y."/>
            <person name="Ichinomiya M."/>
            <person name="Saitoh K."/>
            <person name="Sato N."/>
            <person name="Blanc-Mathieu R."/>
            <person name="Endo H."/>
            <person name="Kuwata A."/>
            <person name="Ogata H."/>
        </authorList>
    </citation>
    <scope>NUCLEOTIDE SEQUENCE</scope>
</reference>
<dbReference type="Proteomes" id="UP001165082">
    <property type="component" value="Unassembled WGS sequence"/>
</dbReference>
<feature type="non-terminal residue" evidence="1">
    <location>
        <position position="1"/>
    </location>
</feature>
<dbReference type="OrthoDB" id="10483196at2759"/>
<keyword evidence="2" id="KW-1185">Reference proteome</keyword>
<gene>
    <name evidence="1" type="ORF">TrRE_jg11059</name>
</gene>
<dbReference type="AlphaFoldDB" id="A0A9W7G207"/>
<name>A0A9W7G207_9STRA</name>
<comment type="caution">
    <text evidence="1">The sequence shown here is derived from an EMBL/GenBank/DDBJ whole genome shotgun (WGS) entry which is preliminary data.</text>
</comment>
<proteinExistence type="predicted"/>
<evidence type="ECO:0000313" key="2">
    <source>
        <dbReference type="Proteomes" id="UP001165082"/>
    </source>
</evidence>
<dbReference type="EMBL" id="BRXZ01007456">
    <property type="protein sequence ID" value="GMI28616.1"/>
    <property type="molecule type" value="Genomic_DNA"/>
</dbReference>
<accession>A0A9W7G207</accession>